<keyword evidence="6 9" id="KW-0472">Membrane</keyword>
<dbReference type="PANTHER" id="PTHR11388">
    <property type="entry name" value="ORGANIC ANION TRANSPORTER"/>
    <property type="match status" value="1"/>
</dbReference>
<feature type="transmembrane region" description="Helical" evidence="9">
    <location>
        <begin position="76"/>
        <end position="97"/>
    </location>
</feature>
<dbReference type="GO" id="GO:0043252">
    <property type="term" value="P:sodium-independent organic anion transport"/>
    <property type="evidence" value="ECO:0007669"/>
    <property type="project" value="TreeGrafter"/>
</dbReference>
<feature type="compositionally biased region" description="Polar residues" evidence="8">
    <location>
        <begin position="796"/>
        <end position="813"/>
    </location>
</feature>
<dbReference type="Proteomes" id="UP000037069">
    <property type="component" value="Unassembled WGS sequence"/>
</dbReference>
<dbReference type="InterPro" id="IPR002350">
    <property type="entry name" value="Kazal_dom"/>
</dbReference>
<dbReference type="CDD" id="cd17336">
    <property type="entry name" value="MFS_SLCO_OATP"/>
    <property type="match status" value="1"/>
</dbReference>
<keyword evidence="7" id="KW-1015">Disulfide bond</keyword>
<feature type="region of interest" description="Disordered" evidence="8">
    <location>
        <begin position="746"/>
        <end position="847"/>
    </location>
</feature>
<keyword evidence="4 9" id="KW-0812">Transmembrane</keyword>
<name>A0A0L0C5X7_LUCCU</name>
<feature type="transmembrane region" description="Helical" evidence="9">
    <location>
        <begin position="627"/>
        <end position="650"/>
    </location>
</feature>
<evidence type="ECO:0000256" key="4">
    <source>
        <dbReference type="ARBA" id="ARBA00022692"/>
    </source>
</evidence>
<comment type="subcellular location">
    <subcellularLocation>
        <location evidence="1">Cell membrane</location>
        <topology evidence="1">Multi-pass membrane protein</topology>
    </subcellularLocation>
</comment>
<feature type="region of interest" description="Disordered" evidence="8">
    <location>
        <begin position="680"/>
        <end position="713"/>
    </location>
</feature>
<feature type="transmembrane region" description="Helical" evidence="9">
    <location>
        <begin position="424"/>
        <end position="443"/>
    </location>
</feature>
<dbReference type="PROSITE" id="PS51465">
    <property type="entry name" value="KAZAL_2"/>
    <property type="match status" value="1"/>
</dbReference>
<protein>
    <recommendedName>
        <fullName evidence="10">Kazal-like domain-containing protein</fullName>
    </recommendedName>
</protein>
<feature type="transmembrane region" description="Helical" evidence="9">
    <location>
        <begin position="117"/>
        <end position="136"/>
    </location>
</feature>
<feature type="transmembrane region" description="Helical" evidence="9">
    <location>
        <begin position="203"/>
        <end position="231"/>
    </location>
</feature>
<dbReference type="OrthoDB" id="5062115at2759"/>
<dbReference type="OMA" id="IPHEDAT"/>
<organism evidence="11 12">
    <name type="scientific">Lucilia cuprina</name>
    <name type="common">Green bottle fly</name>
    <name type="synonym">Australian sheep blowfly</name>
    <dbReference type="NCBI Taxonomy" id="7375"/>
    <lineage>
        <taxon>Eukaryota</taxon>
        <taxon>Metazoa</taxon>
        <taxon>Ecdysozoa</taxon>
        <taxon>Arthropoda</taxon>
        <taxon>Hexapoda</taxon>
        <taxon>Insecta</taxon>
        <taxon>Pterygota</taxon>
        <taxon>Neoptera</taxon>
        <taxon>Endopterygota</taxon>
        <taxon>Diptera</taxon>
        <taxon>Brachycera</taxon>
        <taxon>Muscomorpha</taxon>
        <taxon>Oestroidea</taxon>
        <taxon>Calliphoridae</taxon>
        <taxon>Luciliinae</taxon>
        <taxon>Lucilia</taxon>
    </lineage>
</organism>
<evidence type="ECO:0000256" key="1">
    <source>
        <dbReference type="ARBA" id="ARBA00004651"/>
    </source>
</evidence>
<feature type="transmembrane region" description="Helical" evidence="9">
    <location>
        <begin position="143"/>
        <end position="166"/>
    </location>
</feature>
<dbReference type="GO" id="GO:0015347">
    <property type="term" value="F:sodium-independent organic anion transmembrane transporter activity"/>
    <property type="evidence" value="ECO:0007669"/>
    <property type="project" value="TreeGrafter"/>
</dbReference>
<feature type="transmembrane region" description="Helical" evidence="9">
    <location>
        <begin position="577"/>
        <end position="598"/>
    </location>
</feature>
<dbReference type="Gene3D" id="1.20.1250.20">
    <property type="entry name" value="MFS general substrate transporter like domains"/>
    <property type="match status" value="1"/>
</dbReference>
<evidence type="ECO:0000256" key="3">
    <source>
        <dbReference type="ARBA" id="ARBA00022475"/>
    </source>
</evidence>
<gene>
    <name evidence="11" type="ORF">FF38_07084</name>
</gene>
<feature type="transmembrane region" description="Helical" evidence="9">
    <location>
        <begin position="391"/>
        <end position="412"/>
    </location>
</feature>
<evidence type="ECO:0000256" key="7">
    <source>
        <dbReference type="ARBA" id="ARBA00023157"/>
    </source>
</evidence>
<comment type="caution">
    <text evidence="11">The sequence shown here is derived from an EMBL/GenBank/DDBJ whole genome shotgun (WGS) entry which is preliminary data.</text>
</comment>
<evidence type="ECO:0000256" key="2">
    <source>
        <dbReference type="ARBA" id="ARBA00009657"/>
    </source>
</evidence>
<dbReference type="InterPro" id="IPR036259">
    <property type="entry name" value="MFS_trans_sf"/>
</dbReference>
<dbReference type="STRING" id="7375.A0A0L0C5X7"/>
<feature type="domain" description="Kazal-like" evidence="10">
    <location>
        <begin position="457"/>
        <end position="513"/>
    </location>
</feature>
<reference evidence="11 12" key="1">
    <citation type="journal article" date="2015" name="Nat. Commun.">
        <title>Lucilia cuprina genome unlocks parasitic fly biology to underpin future interventions.</title>
        <authorList>
            <person name="Anstead C.A."/>
            <person name="Korhonen P.K."/>
            <person name="Young N.D."/>
            <person name="Hall R.S."/>
            <person name="Jex A.R."/>
            <person name="Murali S.C."/>
            <person name="Hughes D.S."/>
            <person name="Lee S.F."/>
            <person name="Perry T."/>
            <person name="Stroehlein A.J."/>
            <person name="Ansell B.R."/>
            <person name="Breugelmans B."/>
            <person name="Hofmann A."/>
            <person name="Qu J."/>
            <person name="Dugan S."/>
            <person name="Lee S.L."/>
            <person name="Chao H."/>
            <person name="Dinh H."/>
            <person name="Han Y."/>
            <person name="Doddapaneni H.V."/>
            <person name="Worley K.C."/>
            <person name="Muzny D.M."/>
            <person name="Ioannidis P."/>
            <person name="Waterhouse R.M."/>
            <person name="Zdobnov E.M."/>
            <person name="James P.J."/>
            <person name="Bagnall N.H."/>
            <person name="Kotze A.C."/>
            <person name="Gibbs R.A."/>
            <person name="Richards S."/>
            <person name="Batterham P."/>
            <person name="Gasser R.B."/>
        </authorList>
    </citation>
    <scope>NUCLEOTIDE SEQUENCE [LARGE SCALE GENOMIC DNA]</scope>
    <source>
        <strain evidence="11 12">LS</strain>
        <tissue evidence="11">Full body</tissue>
    </source>
</reference>
<feature type="transmembrane region" description="Helical" evidence="9">
    <location>
        <begin position="243"/>
        <end position="267"/>
    </location>
</feature>
<dbReference type="Pfam" id="PF07648">
    <property type="entry name" value="Kazal_2"/>
    <property type="match status" value="1"/>
</dbReference>
<evidence type="ECO:0000256" key="5">
    <source>
        <dbReference type="ARBA" id="ARBA00022989"/>
    </source>
</evidence>
<dbReference type="GO" id="GO:0016323">
    <property type="term" value="C:basolateral plasma membrane"/>
    <property type="evidence" value="ECO:0007669"/>
    <property type="project" value="TreeGrafter"/>
</dbReference>
<feature type="transmembrane region" description="Helical" evidence="9">
    <location>
        <begin position="273"/>
        <end position="293"/>
    </location>
</feature>
<evidence type="ECO:0000313" key="12">
    <source>
        <dbReference type="Proteomes" id="UP000037069"/>
    </source>
</evidence>
<keyword evidence="3" id="KW-1003">Cell membrane</keyword>
<feature type="compositionally biased region" description="Polar residues" evidence="8">
    <location>
        <begin position="687"/>
        <end position="696"/>
    </location>
</feature>
<evidence type="ECO:0000256" key="8">
    <source>
        <dbReference type="SAM" id="MobiDB-lite"/>
    </source>
</evidence>
<evidence type="ECO:0000259" key="10">
    <source>
        <dbReference type="PROSITE" id="PS51465"/>
    </source>
</evidence>
<accession>A0A0L0C5X7</accession>
<proteinExistence type="inferred from homology"/>
<sequence length="847" mass="92971">MGAFYRGLALYYYGIREGHQVLKRNLKIKQNMVSSNRYSDLNNISANANIPDDSVDCGIRSLGWCRGPSCLKYARLKTFVIVLVCAGILQGACETYFRVSAKQAAIENGWNAIIVEWLLVSSGIFQAIFALAFAYWAHRLHPISWLSGSIILQSLICLIAMIPSIMNFADGVRPTTYAVDEEICLSNWPTSLAKMLSINDSKLVILIMMFVLQFALGLGSLAFFTVGLTYLDDNSTSIDSPAVLATVFGAKIFGLQFGSSIILGVGATNLGWWLGWVIIAPAVFISGILLGLFPKKLPKTVIHQAAQRILEESHSRQFGSQFSTYIDDTAFMPSVKRVFGNKLLMFNIVSIMFIQGASINFALQEESYLQSRFFLPYSEEDGLMQEWKARFMSFFLKPPAAAISMFIGGLVISKLKLTGRKIAAINIGMAVKLLIIYIAFIFIKCEVGPIGGTVNGKLQQPYCSRQCICNPTSFLPVCPENSTVTYFSPCYAGCSKKTTINSVELYEGCSCGGTNNYDMNMAFNIKATEGACSAKTCANMLIVFQILSIMTACIYGMTTIGKLIISLRSVLPQDKGLALAMEVMFLGLFAYIPVHLAYDVVTRTTCVYWAPEYARCLLRENPKHGNILNILTASLILVGLIFDILVFIFIKGLNIYNCKVTDVNYTPSLYAPVPQGEPTHTAIGGSPVTTMTTASRDQAPVQPSRAAAMPNNEITVFRQPSSVTNSSAGDSSIVEPSSSGVTYAQVVFPPDKRKPNDGSTSPKRLVPRADVPLHHLSEEDVRTKLGSLKSFKPKDQTTSQHENANENRSNTKAIETDLDAIDTMPLAQPNTDKNLDDIRPQSPETDF</sequence>
<comment type="similarity">
    <text evidence="2">Belongs to the organo anion transporter (TC 2.A.60) family.</text>
</comment>
<feature type="compositionally biased region" description="Basic and acidic residues" evidence="8">
    <location>
        <begin position="771"/>
        <end position="783"/>
    </location>
</feature>
<dbReference type="Pfam" id="PF03137">
    <property type="entry name" value="OATP"/>
    <property type="match status" value="1"/>
</dbReference>
<evidence type="ECO:0000256" key="9">
    <source>
        <dbReference type="SAM" id="Phobius"/>
    </source>
</evidence>
<feature type="transmembrane region" description="Helical" evidence="9">
    <location>
        <begin position="542"/>
        <end position="565"/>
    </location>
</feature>
<keyword evidence="12" id="KW-1185">Reference proteome</keyword>
<dbReference type="PANTHER" id="PTHR11388:SF158">
    <property type="entry name" value="ORGANIC ANION TRANSPORTING POLYPEPTIDE 33EB"/>
    <property type="match status" value="1"/>
</dbReference>
<dbReference type="AlphaFoldDB" id="A0A0L0C5X7"/>
<dbReference type="SUPFAM" id="SSF103473">
    <property type="entry name" value="MFS general substrate transporter"/>
    <property type="match status" value="1"/>
</dbReference>
<evidence type="ECO:0000313" key="11">
    <source>
        <dbReference type="EMBL" id="KNC27652.1"/>
    </source>
</evidence>
<feature type="transmembrane region" description="Helical" evidence="9">
    <location>
        <begin position="343"/>
        <end position="363"/>
    </location>
</feature>
<keyword evidence="5 9" id="KW-1133">Transmembrane helix</keyword>
<dbReference type="InterPro" id="IPR004156">
    <property type="entry name" value="OATP"/>
</dbReference>
<evidence type="ECO:0000256" key="6">
    <source>
        <dbReference type="ARBA" id="ARBA00023136"/>
    </source>
</evidence>
<dbReference type="EMBL" id="JRES01000869">
    <property type="protein sequence ID" value="KNC27652.1"/>
    <property type="molecule type" value="Genomic_DNA"/>
</dbReference>